<reference evidence="3" key="4">
    <citation type="submission" date="2025-05" db="UniProtKB">
        <authorList>
            <consortium name="EnsemblFungi"/>
        </authorList>
    </citation>
    <scope>IDENTIFICATION</scope>
    <source>
        <strain evidence="3">isolate 1-1 / race 1 (BBBD)</strain>
    </source>
</reference>
<organism evidence="2">
    <name type="scientific">Puccinia triticina (isolate 1-1 / race 1 (BBBD))</name>
    <name type="common">Brown leaf rust fungus</name>
    <dbReference type="NCBI Taxonomy" id="630390"/>
    <lineage>
        <taxon>Eukaryota</taxon>
        <taxon>Fungi</taxon>
        <taxon>Dikarya</taxon>
        <taxon>Basidiomycota</taxon>
        <taxon>Pucciniomycotina</taxon>
        <taxon>Pucciniomycetes</taxon>
        <taxon>Pucciniales</taxon>
        <taxon>Pucciniaceae</taxon>
        <taxon>Puccinia</taxon>
    </lineage>
</organism>
<sequence>MTSFVASILRWKMKHQTKDSNTADDEEESAQYFWPIFSGATTAVASDDVVNARKLKSGKKSYQQPIPNPNLSSKRLTKSDRKKRRTEAIGKKNDMFENYFIRHQPVRVEADPTIDPNLESATLDDSNPSNSSRVNHNLPMLVLSIARLLILVFIHHKSDDACLLNQEAESLDDRLDSLLEKYLAAPKEPTSGETNDRKAREKWQELNSALDTATATYRRKEKKEKNFKFPQLMIKNLYHFNNLRLKYSLDGTPAPSAAASLAAAQAAINQRSFASGTAPKARSGIYLARSIQFEARHVINNKSLLEVKRGNRKTHHSLLDNAKLRKELLTWAASQTPGHVTPLTFREYTLHTVFPQFDINRSLSRQTATRWMIRLGYRPQEYRKCLYFDGHERPDVIEARKKYIKEFDLYRKRSRIYGGDDLDMAPQVDPAALGDGKETVFIYHDESTIHAKEKPKSSWLLPGTTELRSKSAGRLIHISDFILETTGRLKLSAEQFAGTGIESDDAATIIYLGSNGDKWWDMEQLCHQVAKKAIPIFELLHPNCQAVFVFDCSSAHGACSKSALRVQNMNLSPGGKQSRLRDSVIPCDDPHIPQHLRGLAQTFVYDSLHPDPKRAGKPKGIQVILEERGLWDYYNNLRLKERKPALKLRCDVCSKSNARKHALVRSEKLIRQAEATGYFLSEEQCVEELMVAEGHRPEDMSNQPNLTAKSVGCCWSNILSHQSDFANERPLLQQIIEDAGHICLFLPKFHCELNPIELFWSFIKESYRKQSHTAKTFPSCKVLFEKVRQSCSTVTIRKYFRRTERQLSVYRQGYTGRQSEILMKKYSSHRCIPRRACMDLEVMNA</sequence>
<dbReference type="OrthoDB" id="2505908at2759"/>
<reference evidence="2" key="1">
    <citation type="submission" date="2009-11" db="EMBL/GenBank/DDBJ databases">
        <authorList>
            <consortium name="The Broad Institute Genome Sequencing Platform"/>
            <person name="Ward D."/>
            <person name="Feldgarden M."/>
            <person name="Earl A."/>
            <person name="Young S.K."/>
            <person name="Zeng Q."/>
            <person name="Koehrsen M."/>
            <person name="Alvarado L."/>
            <person name="Berlin A."/>
            <person name="Bochicchio J."/>
            <person name="Borenstein D."/>
            <person name="Chapman S.B."/>
            <person name="Chen Z."/>
            <person name="Engels R."/>
            <person name="Freedman E."/>
            <person name="Gellesch M."/>
            <person name="Goldberg J."/>
            <person name="Griggs A."/>
            <person name="Gujja S."/>
            <person name="Heilman E."/>
            <person name="Heiman D."/>
            <person name="Hepburn T."/>
            <person name="Howarth C."/>
            <person name="Jen D."/>
            <person name="Larson L."/>
            <person name="Lewis B."/>
            <person name="Mehta T."/>
            <person name="Park D."/>
            <person name="Pearson M."/>
            <person name="Roberts A."/>
            <person name="Saif S."/>
            <person name="Shea T."/>
            <person name="Shenoy N."/>
            <person name="Sisk P."/>
            <person name="Stolte C."/>
            <person name="Sykes S."/>
            <person name="Thomson T."/>
            <person name="Walk T."/>
            <person name="White J."/>
            <person name="Yandava C."/>
            <person name="Izard J."/>
            <person name="Baranova O.V."/>
            <person name="Blanton J.M."/>
            <person name="Tanner A.C."/>
            <person name="Dewhirst F.E."/>
            <person name="Haas B."/>
            <person name="Nusbaum C."/>
            <person name="Birren B."/>
        </authorList>
    </citation>
    <scope>NUCLEOTIDE SEQUENCE [LARGE SCALE GENOMIC DNA]</scope>
    <source>
        <strain evidence="2">1-1 BBBD Race 1</strain>
    </source>
</reference>
<dbReference type="VEuPathDB" id="FungiDB:PTTG_27140"/>
<dbReference type="AlphaFoldDB" id="A0A180GN50"/>
<gene>
    <name evidence="2" type="ORF">PTTG_27140</name>
</gene>
<dbReference type="EnsemblFungi" id="PTTG_27140-t43_1">
    <property type="protein sequence ID" value="PTTG_27140-t43_1-p1"/>
    <property type="gene ID" value="PTTG_27140"/>
</dbReference>
<dbReference type="STRING" id="630390.A0A180GN50"/>
<reference evidence="3 4" key="3">
    <citation type="journal article" date="2017" name="G3 (Bethesda)">
        <title>Comparative analysis highlights variable genome content of wheat rusts and divergence of the mating loci.</title>
        <authorList>
            <person name="Cuomo C.A."/>
            <person name="Bakkeren G."/>
            <person name="Khalil H.B."/>
            <person name="Panwar V."/>
            <person name="Joly D."/>
            <person name="Linning R."/>
            <person name="Sakthikumar S."/>
            <person name="Song X."/>
            <person name="Adiconis X."/>
            <person name="Fan L."/>
            <person name="Goldberg J.M."/>
            <person name="Levin J.Z."/>
            <person name="Young S."/>
            <person name="Zeng Q."/>
            <person name="Anikster Y."/>
            <person name="Bruce M."/>
            <person name="Wang M."/>
            <person name="Yin C."/>
            <person name="McCallum B."/>
            <person name="Szabo L.J."/>
            <person name="Hulbert S."/>
            <person name="Chen X."/>
            <person name="Fellers J.P."/>
        </authorList>
    </citation>
    <scope>NUCLEOTIDE SEQUENCE</scope>
    <source>
        <strain evidence="4">Isolate 1-1 / race 1 (BBBD)</strain>
        <strain evidence="3">isolate 1-1 / race 1 (BBBD)</strain>
    </source>
</reference>
<evidence type="ECO:0000256" key="1">
    <source>
        <dbReference type="SAM" id="MobiDB-lite"/>
    </source>
</evidence>
<dbReference type="PANTHER" id="PTHR35871">
    <property type="entry name" value="EXPRESSED PROTEIN"/>
    <property type="match status" value="1"/>
</dbReference>
<keyword evidence="4" id="KW-1185">Reference proteome</keyword>
<feature type="compositionally biased region" description="Polar residues" evidence="1">
    <location>
        <begin position="60"/>
        <end position="74"/>
    </location>
</feature>
<dbReference type="Proteomes" id="UP000005240">
    <property type="component" value="Unassembled WGS sequence"/>
</dbReference>
<name>A0A180GN50_PUCT1</name>
<accession>A0A180GN50</accession>
<feature type="region of interest" description="Disordered" evidence="1">
    <location>
        <begin position="56"/>
        <end position="85"/>
    </location>
</feature>
<protein>
    <recommendedName>
        <fullName evidence="5">Tc1-like transposase DDE domain-containing protein</fullName>
    </recommendedName>
</protein>
<dbReference type="Gene3D" id="3.30.420.10">
    <property type="entry name" value="Ribonuclease H-like superfamily/Ribonuclease H"/>
    <property type="match status" value="1"/>
</dbReference>
<dbReference type="InterPro" id="IPR036397">
    <property type="entry name" value="RNaseH_sf"/>
</dbReference>
<evidence type="ECO:0000313" key="3">
    <source>
        <dbReference type="EnsemblFungi" id="PTTG_27140-t43_1-p1"/>
    </source>
</evidence>
<evidence type="ECO:0008006" key="5">
    <source>
        <dbReference type="Google" id="ProtNLM"/>
    </source>
</evidence>
<dbReference type="GO" id="GO:0003676">
    <property type="term" value="F:nucleic acid binding"/>
    <property type="evidence" value="ECO:0007669"/>
    <property type="project" value="InterPro"/>
</dbReference>
<proteinExistence type="predicted"/>
<evidence type="ECO:0000313" key="2">
    <source>
        <dbReference type="EMBL" id="OAV93898.1"/>
    </source>
</evidence>
<dbReference type="EMBL" id="ADAS02000045">
    <property type="protein sequence ID" value="OAV93898.1"/>
    <property type="molecule type" value="Genomic_DNA"/>
</dbReference>
<dbReference type="PANTHER" id="PTHR35871:SF1">
    <property type="entry name" value="CXC1-LIKE CYSTEINE CLUSTER ASSOCIATED WITH KDZ TRANSPOSASES DOMAIN-CONTAINING PROTEIN"/>
    <property type="match status" value="1"/>
</dbReference>
<reference evidence="2" key="2">
    <citation type="submission" date="2016-05" db="EMBL/GenBank/DDBJ databases">
        <title>Comparative analysis highlights variable genome content of wheat rusts and divergence of the mating loci.</title>
        <authorList>
            <person name="Cuomo C.A."/>
            <person name="Bakkeren G."/>
            <person name="Szabo L."/>
            <person name="Khalil H."/>
            <person name="Joly D."/>
            <person name="Goldberg J."/>
            <person name="Young S."/>
            <person name="Zeng Q."/>
            <person name="Fellers J."/>
        </authorList>
    </citation>
    <scope>NUCLEOTIDE SEQUENCE [LARGE SCALE GENOMIC DNA]</scope>
    <source>
        <strain evidence="2">1-1 BBBD Race 1</strain>
    </source>
</reference>
<evidence type="ECO:0000313" key="4">
    <source>
        <dbReference type="Proteomes" id="UP000005240"/>
    </source>
</evidence>